<dbReference type="InterPro" id="IPR036849">
    <property type="entry name" value="Enolase-like_C_sf"/>
</dbReference>
<dbReference type="GO" id="GO:0016836">
    <property type="term" value="F:hydro-lyase activity"/>
    <property type="evidence" value="ECO:0007669"/>
    <property type="project" value="TreeGrafter"/>
</dbReference>
<evidence type="ECO:0000256" key="2">
    <source>
        <dbReference type="ARBA" id="ARBA00022723"/>
    </source>
</evidence>
<dbReference type="Proteomes" id="UP000247465">
    <property type="component" value="Chromosome"/>
</dbReference>
<dbReference type="InterPro" id="IPR029017">
    <property type="entry name" value="Enolase-like_N"/>
</dbReference>
<evidence type="ECO:0000313" key="5">
    <source>
        <dbReference type="EMBL" id="AWT60327.1"/>
    </source>
</evidence>
<dbReference type="GO" id="GO:0000287">
    <property type="term" value="F:magnesium ion binding"/>
    <property type="evidence" value="ECO:0007669"/>
    <property type="project" value="TreeGrafter"/>
</dbReference>
<protein>
    <submittedName>
        <fullName evidence="5">L-talarate/galactarate dehydratase</fullName>
        <ecNumber evidence="5">4.2.1.156</ecNumber>
    </submittedName>
</protein>
<sequence length="342" mass="38008">MRISDLQIHLPVGLLRLRTDTDLEGWCLGVDEGSAERIHKQYREILIGADPMERERLWNKLVSLDRFGYLPHSVRGYVDVALWDLIAKACGVPVYQMIGGFRDRIPAYKMGPNFPSVEEFVQAAVTAKEEGFFGYKDHCYHGPDTMMEVARQARSAVGPDFHLMHDSVQTYTYTQALSVGRVLEEEDYFWFEEPLRDYDLMGLKKLADALDVPIAAAEYLPGSAFSTSQLLASHAVDIVRASVPWRGGITDMLKIARLAESFGVNCEITSIGTGFGFVHAHVIGAIRNCTYFEATAIGSLGGEPLIKNPLQINNGHLSVPQGLGLGMDLDWAEIEKQTSKIL</sequence>
<dbReference type="SUPFAM" id="SSF54826">
    <property type="entry name" value="Enolase N-terminal domain-like"/>
    <property type="match status" value="1"/>
</dbReference>
<dbReference type="InterPro" id="IPR029065">
    <property type="entry name" value="Enolase_C-like"/>
</dbReference>
<dbReference type="InterPro" id="IPR046945">
    <property type="entry name" value="RHMD-like"/>
</dbReference>
<dbReference type="Pfam" id="PF13378">
    <property type="entry name" value="MR_MLE_C"/>
    <property type="match status" value="1"/>
</dbReference>
<dbReference type="GO" id="GO:0016052">
    <property type="term" value="P:carbohydrate catabolic process"/>
    <property type="evidence" value="ECO:0007669"/>
    <property type="project" value="TreeGrafter"/>
</dbReference>
<keyword evidence="2" id="KW-0479">Metal-binding</keyword>
<evidence type="ECO:0000256" key="1">
    <source>
        <dbReference type="ARBA" id="ARBA00001946"/>
    </source>
</evidence>
<keyword evidence="3" id="KW-0460">Magnesium</keyword>
<dbReference type="SMART" id="SM00922">
    <property type="entry name" value="MR_MLE"/>
    <property type="match status" value="1"/>
</dbReference>
<dbReference type="SFLD" id="SFLDS00001">
    <property type="entry name" value="Enolase"/>
    <property type="match status" value="1"/>
</dbReference>
<reference evidence="5 6" key="1">
    <citation type="submission" date="2018-06" db="EMBL/GenBank/DDBJ databases">
        <title>Draft Genome Sequence of a Novel Marine Bacterium Related to the Verrucomicrobia.</title>
        <authorList>
            <person name="Vosseberg J."/>
            <person name="Martijn J."/>
            <person name="Ettema T.J.G."/>
        </authorList>
    </citation>
    <scope>NUCLEOTIDE SEQUENCE [LARGE SCALE GENOMIC DNA]</scope>
    <source>
        <strain evidence="5">TARA_B100001123</strain>
    </source>
</reference>
<keyword evidence="5" id="KW-0456">Lyase</keyword>
<dbReference type="EC" id="4.2.1.156" evidence="5"/>
<dbReference type="KEGG" id="mtar:DF168_01533"/>
<name>A0A2Z4AJK3_9BACT</name>
<accession>A0A2Z4AJK3</accession>
<evidence type="ECO:0000256" key="3">
    <source>
        <dbReference type="ARBA" id="ARBA00022842"/>
    </source>
</evidence>
<dbReference type="InterPro" id="IPR013341">
    <property type="entry name" value="Mandelate_racemase_N_dom"/>
</dbReference>
<dbReference type="SUPFAM" id="SSF51604">
    <property type="entry name" value="Enolase C-terminal domain-like"/>
    <property type="match status" value="1"/>
</dbReference>
<dbReference type="AlphaFoldDB" id="A0A2Z4AJK3"/>
<proteinExistence type="predicted"/>
<organism evidence="5 6">
    <name type="scientific">Candidatus Moanibacter tarae</name>
    <dbReference type="NCBI Taxonomy" id="2200854"/>
    <lineage>
        <taxon>Bacteria</taxon>
        <taxon>Pseudomonadati</taxon>
        <taxon>Verrucomicrobiota</taxon>
        <taxon>Opitutia</taxon>
        <taxon>Puniceicoccales</taxon>
        <taxon>Puniceicoccales incertae sedis</taxon>
        <taxon>Candidatus Moanibacter</taxon>
    </lineage>
</organism>
<evidence type="ECO:0000259" key="4">
    <source>
        <dbReference type="SMART" id="SM00922"/>
    </source>
</evidence>
<dbReference type="EMBL" id="CP029803">
    <property type="protein sequence ID" value="AWT60327.1"/>
    <property type="molecule type" value="Genomic_DNA"/>
</dbReference>
<evidence type="ECO:0000313" key="6">
    <source>
        <dbReference type="Proteomes" id="UP000247465"/>
    </source>
</evidence>
<comment type="cofactor">
    <cofactor evidence="1">
        <name>Mg(2+)</name>
        <dbReference type="ChEBI" id="CHEBI:18420"/>
    </cofactor>
</comment>
<dbReference type="PANTHER" id="PTHR13794:SF58">
    <property type="entry name" value="MITOCHONDRIAL ENOLASE SUPERFAMILY MEMBER 1"/>
    <property type="match status" value="1"/>
</dbReference>
<dbReference type="Pfam" id="PF02746">
    <property type="entry name" value="MR_MLE_N"/>
    <property type="match status" value="1"/>
</dbReference>
<dbReference type="InterPro" id="IPR013342">
    <property type="entry name" value="Mandelate_racemase_C"/>
</dbReference>
<dbReference type="Gene3D" id="3.30.390.10">
    <property type="entry name" value="Enolase-like, N-terminal domain"/>
    <property type="match status" value="1"/>
</dbReference>
<feature type="domain" description="Mandelate racemase/muconate lactonizing enzyme C-terminal" evidence="4">
    <location>
        <begin position="117"/>
        <end position="213"/>
    </location>
</feature>
<dbReference type="PANTHER" id="PTHR13794">
    <property type="entry name" value="ENOLASE SUPERFAMILY, MANDELATE RACEMASE"/>
    <property type="match status" value="1"/>
</dbReference>
<dbReference type="Gene3D" id="3.20.20.120">
    <property type="entry name" value="Enolase-like C-terminal domain"/>
    <property type="match status" value="1"/>
</dbReference>
<gene>
    <name evidence="5" type="ORF">DF168_01533</name>
</gene>